<evidence type="ECO:0000259" key="8">
    <source>
        <dbReference type="Pfam" id="PF17827"/>
    </source>
</evidence>
<feature type="domain" description="Release factor glutamine methyltransferase N-terminal" evidence="8">
    <location>
        <begin position="12"/>
        <end position="78"/>
    </location>
</feature>
<dbReference type="Pfam" id="PF05175">
    <property type="entry name" value="MTS"/>
    <property type="match status" value="1"/>
</dbReference>
<dbReference type="GO" id="GO:0003676">
    <property type="term" value="F:nucleic acid binding"/>
    <property type="evidence" value="ECO:0007669"/>
    <property type="project" value="InterPro"/>
</dbReference>
<feature type="compositionally biased region" description="Basic and acidic residues" evidence="6">
    <location>
        <begin position="266"/>
        <end position="277"/>
    </location>
</feature>
<evidence type="ECO:0000256" key="6">
    <source>
        <dbReference type="SAM" id="MobiDB-lite"/>
    </source>
</evidence>
<feature type="domain" description="Methyltransferase small" evidence="7">
    <location>
        <begin position="106"/>
        <end position="198"/>
    </location>
</feature>
<dbReference type="EC" id="2.1.1.297" evidence="5"/>
<dbReference type="SUPFAM" id="SSF53335">
    <property type="entry name" value="S-adenosyl-L-methionine-dependent methyltransferases"/>
    <property type="match status" value="1"/>
</dbReference>
<dbReference type="InterPro" id="IPR029063">
    <property type="entry name" value="SAM-dependent_MTases_sf"/>
</dbReference>
<gene>
    <name evidence="5 9" type="primary">prmC</name>
    <name evidence="9" type="ORF">EA655_04450</name>
</gene>
<comment type="similarity">
    <text evidence="5">Belongs to the protein N5-glutamine methyltransferase family. PrmC subfamily.</text>
</comment>
<dbReference type="InterPro" id="IPR019874">
    <property type="entry name" value="RF_methyltr_PrmC"/>
</dbReference>
<dbReference type="NCBIfam" id="TIGR00536">
    <property type="entry name" value="hemK_fam"/>
    <property type="match status" value="1"/>
</dbReference>
<evidence type="ECO:0000256" key="1">
    <source>
        <dbReference type="ARBA" id="ARBA00022603"/>
    </source>
</evidence>
<dbReference type="InterPro" id="IPR040758">
    <property type="entry name" value="PrmC_N"/>
</dbReference>
<sequence>MKTQSPERLDALLRHGAAQLGSDAARFEAELLLLHALGRDRAWLFAHGSDPVEPTVHDAYAALLARRAAGEPIAYITGRRGFWTLDLRVGPATLIPRAETERLVELALDRLPADTPARVADLGTGSGAIALAIASERPLAQVVATDASAAALEIAQANAREHGLGQVRFVHGDWLAPLAGERFDLIASNPPYIEAGDAHLTRGDLRFEPASALASGADGLDDIRRIVAQAPAHLRPGGWLLLEHGFDQGEAVRALLREAGFDQARTEQDLEHRDRVSLGRWPGQSQQGVA</sequence>
<dbReference type="InterPro" id="IPR007848">
    <property type="entry name" value="Small_mtfrase_dom"/>
</dbReference>
<dbReference type="GO" id="GO:0102559">
    <property type="term" value="F:peptide chain release factor N(5)-glutamine methyltransferase activity"/>
    <property type="evidence" value="ECO:0007669"/>
    <property type="project" value="UniProtKB-EC"/>
</dbReference>
<keyword evidence="3 5" id="KW-0949">S-adenosyl-L-methionine</keyword>
<evidence type="ECO:0000256" key="3">
    <source>
        <dbReference type="ARBA" id="ARBA00022691"/>
    </source>
</evidence>
<dbReference type="Gene3D" id="1.10.8.10">
    <property type="entry name" value="DNA helicase RuvA subunit, C-terminal domain"/>
    <property type="match status" value="1"/>
</dbReference>
<name>A0A4Q8M5Y1_9GAMM</name>
<dbReference type="CDD" id="cd02440">
    <property type="entry name" value="AdoMet_MTases"/>
    <property type="match status" value="1"/>
</dbReference>
<proteinExistence type="inferred from homology"/>
<comment type="caution">
    <text evidence="9">The sequence shown here is derived from an EMBL/GenBank/DDBJ whole genome shotgun (WGS) entry which is preliminary data.</text>
</comment>
<dbReference type="InterPro" id="IPR002052">
    <property type="entry name" value="DNA_methylase_N6_adenine_CS"/>
</dbReference>
<organism evidence="9 10">
    <name type="scientific">Pseudoxanthomonas winnipegensis</name>
    <dbReference type="NCBI Taxonomy" id="2480810"/>
    <lineage>
        <taxon>Bacteria</taxon>
        <taxon>Pseudomonadati</taxon>
        <taxon>Pseudomonadota</taxon>
        <taxon>Gammaproteobacteria</taxon>
        <taxon>Lysobacterales</taxon>
        <taxon>Lysobacteraceae</taxon>
        <taxon>Pseudoxanthomonas</taxon>
    </lineage>
</organism>
<evidence type="ECO:0000256" key="5">
    <source>
        <dbReference type="HAMAP-Rule" id="MF_02126"/>
    </source>
</evidence>
<dbReference type="Gene3D" id="3.40.50.150">
    <property type="entry name" value="Vaccinia Virus protein VP39"/>
    <property type="match status" value="1"/>
</dbReference>
<dbReference type="PANTHER" id="PTHR18895">
    <property type="entry name" value="HEMK METHYLTRANSFERASE"/>
    <property type="match status" value="1"/>
</dbReference>
<dbReference type="EMBL" id="SHMG01000002">
    <property type="protein sequence ID" value="TAA45450.1"/>
    <property type="molecule type" value="Genomic_DNA"/>
</dbReference>
<dbReference type="PANTHER" id="PTHR18895:SF74">
    <property type="entry name" value="MTRF1L RELEASE FACTOR GLUTAMINE METHYLTRANSFERASE"/>
    <property type="match status" value="1"/>
</dbReference>
<dbReference type="InterPro" id="IPR004556">
    <property type="entry name" value="HemK-like"/>
</dbReference>
<dbReference type="Proteomes" id="UP000294164">
    <property type="component" value="Unassembled WGS sequence"/>
</dbReference>
<dbReference type="GO" id="GO:0032259">
    <property type="term" value="P:methylation"/>
    <property type="evidence" value="ECO:0007669"/>
    <property type="project" value="UniProtKB-KW"/>
</dbReference>
<dbReference type="InterPro" id="IPR050320">
    <property type="entry name" value="N5-glutamine_MTase"/>
</dbReference>
<feature type="binding site" evidence="5">
    <location>
        <position position="146"/>
    </location>
    <ligand>
        <name>S-adenosyl-L-methionine</name>
        <dbReference type="ChEBI" id="CHEBI:59789"/>
    </ligand>
</feature>
<dbReference type="OrthoDB" id="9800643at2"/>
<evidence type="ECO:0000259" key="7">
    <source>
        <dbReference type="Pfam" id="PF05175"/>
    </source>
</evidence>
<dbReference type="FunFam" id="3.40.50.150:FF:000053">
    <property type="entry name" value="Release factor glutamine methyltransferase"/>
    <property type="match status" value="1"/>
</dbReference>
<comment type="function">
    <text evidence="5">Methylates the class 1 translation termination release factors RF1/PrfA and RF2/PrfB on the glutamine residue of the universally conserved GGQ motif.</text>
</comment>
<dbReference type="PROSITE" id="PS00092">
    <property type="entry name" value="N6_MTASE"/>
    <property type="match status" value="1"/>
</dbReference>
<comment type="catalytic activity">
    <reaction evidence="4 5">
        <text>L-glutaminyl-[peptide chain release factor] + S-adenosyl-L-methionine = N(5)-methyl-L-glutaminyl-[peptide chain release factor] + S-adenosyl-L-homocysteine + H(+)</text>
        <dbReference type="Rhea" id="RHEA:42896"/>
        <dbReference type="Rhea" id="RHEA-COMP:10271"/>
        <dbReference type="Rhea" id="RHEA-COMP:10272"/>
        <dbReference type="ChEBI" id="CHEBI:15378"/>
        <dbReference type="ChEBI" id="CHEBI:30011"/>
        <dbReference type="ChEBI" id="CHEBI:57856"/>
        <dbReference type="ChEBI" id="CHEBI:59789"/>
        <dbReference type="ChEBI" id="CHEBI:61891"/>
        <dbReference type="EC" id="2.1.1.297"/>
    </reaction>
</comment>
<dbReference type="Pfam" id="PF17827">
    <property type="entry name" value="PrmC_N"/>
    <property type="match status" value="1"/>
</dbReference>
<dbReference type="NCBIfam" id="TIGR03534">
    <property type="entry name" value="RF_mod_PrmC"/>
    <property type="match status" value="1"/>
</dbReference>
<dbReference type="HAMAP" id="MF_02126">
    <property type="entry name" value="RF_methyltr_PrmC"/>
    <property type="match status" value="1"/>
</dbReference>
<keyword evidence="2 5" id="KW-0808">Transferase</keyword>
<dbReference type="RefSeq" id="WP_130533614.1">
    <property type="nucleotide sequence ID" value="NZ_SHMG01000002.1"/>
</dbReference>
<evidence type="ECO:0000313" key="10">
    <source>
        <dbReference type="Proteomes" id="UP000294164"/>
    </source>
</evidence>
<feature type="binding site" evidence="5">
    <location>
        <begin position="189"/>
        <end position="192"/>
    </location>
    <ligand>
        <name>substrate</name>
    </ligand>
</feature>
<accession>A0A4Q8M5Y1</accession>
<feature type="binding site" evidence="5">
    <location>
        <begin position="123"/>
        <end position="127"/>
    </location>
    <ligand>
        <name>S-adenosyl-L-methionine</name>
        <dbReference type="ChEBI" id="CHEBI:59789"/>
    </ligand>
</feature>
<feature type="region of interest" description="Disordered" evidence="6">
    <location>
        <begin position="266"/>
        <end position="290"/>
    </location>
</feature>
<evidence type="ECO:0000256" key="4">
    <source>
        <dbReference type="ARBA" id="ARBA00048391"/>
    </source>
</evidence>
<protein>
    <recommendedName>
        <fullName evidence="5">Release factor glutamine methyltransferase</fullName>
        <shortName evidence="5">RF MTase</shortName>
        <ecNumber evidence="5">2.1.1.297</ecNumber>
    </recommendedName>
    <alternativeName>
        <fullName evidence="5">N5-glutamine methyltransferase PrmC</fullName>
    </alternativeName>
    <alternativeName>
        <fullName evidence="5">Protein-(glutamine-N5) MTase PrmC</fullName>
    </alternativeName>
    <alternativeName>
        <fullName evidence="5">Protein-glutamine N-methyltransferase PrmC</fullName>
    </alternativeName>
</protein>
<evidence type="ECO:0000256" key="2">
    <source>
        <dbReference type="ARBA" id="ARBA00022679"/>
    </source>
</evidence>
<reference evidence="9 10" key="1">
    <citation type="submission" date="2019-02" db="EMBL/GenBank/DDBJ databases">
        <title>WGS of Pseudoxanthomonas species novum from clinical isolates.</title>
        <authorList>
            <person name="Bernier A.-M."/>
            <person name="Bernard K."/>
            <person name="Vachon A."/>
        </authorList>
    </citation>
    <scope>NUCLEOTIDE SEQUENCE [LARGE SCALE GENOMIC DNA]</scope>
    <source>
        <strain evidence="9 10">NML130969</strain>
    </source>
</reference>
<keyword evidence="1 5" id="KW-0489">Methyltransferase</keyword>
<evidence type="ECO:0000313" key="9">
    <source>
        <dbReference type="EMBL" id="TAA45450.1"/>
    </source>
</evidence>
<dbReference type="AlphaFoldDB" id="A0A4Q8M5Y1"/>
<feature type="binding site" evidence="5">
    <location>
        <position position="189"/>
    </location>
    <ligand>
        <name>S-adenosyl-L-methionine</name>
        <dbReference type="ChEBI" id="CHEBI:59789"/>
    </ligand>
</feature>
<feature type="binding site" evidence="5">
    <location>
        <position position="174"/>
    </location>
    <ligand>
        <name>S-adenosyl-L-methionine</name>
        <dbReference type="ChEBI" id="CHEBI:59789"/>
    </ligand>
</feature>